<keyword evidence="8" id="KW-1185">Reference proteome</keyword>
<accession>A0AAW1B4B1</accession>
<dbReference type="GO" id="GO:0005634">
    <property type="term" value="C:nucleus"/>
    <property type="evidence" value="ECO:0007669"/>
    <property type="project" value="UniProtKB-SubCell"/>
</dbReference>
<evidence type="ECO:0000256" key="2">
    <source>
        <dbReference type="ARBA" id="ARBA00023015"/>
    </source>
</evidence>
<dbReference type="Pfam" id="PF02037">
    <property type="entry name" value="SAP"/>
    <property type="match status" value="1"/>
</dbReference>
<gene>
    <name evidence="7" type="ORF">NXF25_019844</name>
</gene>
<evidence type="ECO:0000256" key="3">
    <source>
        <dbReference type="ARBA" id="ARBA00023163"/>
    </source>
</evidence>
<protein>
    <recommendedName>
        <fullName evidence="6">SAP domain-containing protein</fullName>
    </recommendedName>
</protein>
<keyword evidence="4" id="KW-0539">Nucleus</keyword>
<dbReference type="AlphaFoldDB" id="A0AAW1B4B1"/>
<dbReference type="GO" id="GO:0048731">
    <property type="term" value="P:system development"/>
    <property type="evidence" value="ECO:0007669"/>
    <property type="project" value="TreeGrafter"/>
</dbReference>
<feature type="domain" description="SAP" evidence="6">
    <location>
        <begin position="42"/>
        <end position="76"/>
    </location>
</feature>
<dbReference type="InterPro" id="IPR003034">
    <property type="entry name" value="SAP_dom"/>
</dbReference>
<dbReference type="EMBL" id="JAOTOJ010000008">
    <property type="protein sequence ID" value="KAK9396483.1"/>
    <property type="molecule type" value="Genomic_DNA"/>
</dbReference>
<comment type="subcellular location">
    <subcellularLocation>
        <location evidence="1">Nucleus</location>
    </subcellularLocation>
</comment>
<feature type="region of interest" description="Disordered" evidence="5">
    <location>
        <begin position="83"/>
        <end position="111"/>
    </location>
</feature>
<dbReference type="InterPro" id="IPR025891">
    <property type="entry name" value="Dppa2/4_C_dom"/>
</dbReference>
<evidence type="ECO:0000259" key="6">
    <source>
        <dbReference type="PROSITE" id="PS50800"/>
    </source>
</evidence>
<feature type="compositionally biased region" description="Basic and acidic residues" evidence="5">
    <location>
        <begin position="83"/>
        <end position="94"/>
    </location>
</feature>
<organism evidence="7 8">
    <name type="scientific">Crotalus adamanteus</name>
    <name type="common">Eastern diamondback rattlesnake</name>
    <dbReference type="NCBI Taxonomy" id="8729"/>
    <lineage>
        <taxon>Eukaryota</taxon>
        <taxon>Metazoa</taxon>
        <taxon>Chordata</taxon>
        <taxon>Craniata</taxon>
        <taxon>Vertebrata</taxon>
        <taxon>Euteleostomi</taxon>
        <taxon>Lepidosauria</taxon>
        <taxon>Squamata</taxon>
        <taxon>Bifurcata</taxon>
        <taxon>Unidentata</taxon>
        <taxon>Episquamata</taxon>
        <taxon>Toxicofera</taxon>
        <taxon>Serpentes</taxon>
        <taxon>Colubroidea</taxon>
        <taxon>Viperidae</taxon>
        <taxon>Crotalinae</taxon>
        <taxon>Crotalus</taxon>
    </lineage>
</organism>
<dbReference type="PROSITE" id="PS50800">
    <property type="entry name" value="SAP"/>
    <property type="match status" value="1"/>
</dbReference>
<dbReference type="PANTHER" id="PTHR16073:SF9">
    <property type="entry name" value="DEVELOPMENTAL PLURIPOTENCY-ASSOCIATED PROTEIN 2_4 C-TERMINAL DOMAIN-CONTAINING PROTEIN"/>
    <property type="match status" value="1"/>
</dbReference>
<dbReference type="PANTHER" id="PTHR16073">
    <property type="entry name" value="DCR DOMAIN-CONTAINING PROTEIN"/>
    <property type="match status" value="1"/>
</dbReference>
<comment type="caution">
    <text evidence="7">The sequence shown here is derived from an EMBL/GenBank/DDBJ whole genome shotgun (WGS) entry which is preliminary data.</text>
</comment>
<evidence type="ECO:0000313" key="7">
    <source>
        <dbReference type="EMBL" id="KAK9396483.1"/>
    </source>
</evidence>
<dbReference type="InterPro" id="IPR039590">
    <property type="entry name" value="Dppa2/4"/>
</dbReference>
<keyword evidence="2" id="KW-0805">Transcription regulation</keyword>
<dbReference type="Pfam" id="PF14047">
    <property type="entry name" value="DCR"/>
    <property type="match status" value="1"/>
</dbReference>
<dbReference type="Proteomes" id="UP001474421">
    <property type="component" value="Unassembled WGS sequence"/>
</dbReference>
<evidence type="ECO:0000313" key="8">
    <source>
        <dbReference type="Proteomes" id="UP001474421"/>
    </source>
</evidence>
<evidence type="ECO:0000256" key="5">
    <source>
        <dbReference type="SAM" id="MobiDB-lite"/>
    </source>
</evidence>
<name>A0AAW1B4B1_CROAD</name>
<keyword evidence="3" id="KW-0804">Transcription</keyword>
<dbReference type="GO" id="GO:0003682">
    <property type="term" value="F:chromatin binding"/>
    <property type="evidence" value="ECO:0007669"/>
    <property type="project" value="InterPro"/>
</dbReference>
<dbReference type="InterPro" id="IPR036361">
    <property type="entry name" value="SAP_dom_sf"/>
</dbReference>
<reference evidence="7 8" key="1">
    <citation type="journal article" date="2024" name="Proc. Natl. Acad. Sci. U.S.A.">
        <title>The genetic regulatory architecture and epigenomic basis for age-related changes in rattlesnake venom.</title>
        <authorList>
            <person name="Hogan M.P."/>
            <person name="Holding M.L."/>
            <person name="Nystrom G.S."/>
            <person name="Colston T.J."/>
            <person name="Bartlett D.A."/>
            <person name="Mason A.J."/>
            <person name="Ellsworth S.A."/>
            <person name="Rautsaw R.M."/>
            <person name="Lawrence K.C."/>
            <person name="Strickland J.L."/>
            <person name="He B."/>
            <person name="Fraser P."/>
            <person name="Margres M.J."/>
            <person name="Gilbert D.M."/>
            <person name="Gibbs H.L."/>
            <person name="Parkinson C.L."/>
            <person name="Rokyta D.R."/>
        </authorList>
    </citation>
    <scope>NUCLEOTIDE SEQUENCE [LARGE SCALE GENOMIC DNA]</scope>
    <source>
        <strain evidence="7">DRR0105</strain>
    </source>
</reference>
<sequence>MSCKKKVSKMPCQGHKITKCTSVLSICTPVKDSSCLPLSMDYSTLNRSQLQLHCKKLGLRATGKNVQLIERLEKSSLKIACNKEETNKPEEKSDNLGTLVKTPSPDMTKNIKTGISEEKTDMVRGWCVVHGMVLDCPASGWVPLLLHRGLVCVQDGENIVPFHLSPLNIPVPEGLLDNYVCMDCVLRNQEKPKKYSICQQIQRKNNRVYTPQSALKNSPPLRKTTSSSFLATDGAKEKRTIEIKKLYQPQEDQVYAQRVDGLLSQMARGELGMDRALRPLQSLVVHSPAPYERISPTTLHGMEI</sequence>
<evidence type="ECO:0000256" key="4">
    <source>
        <dbReference type="ARBA" id="ARBA00023242"/>
    </source>
</evidence>
<dbReference type="Gene3D" id="1.10.720.30">
    <property type="entry name" value="SAP domain"/>
    <property type="match status" value="1"/>
</dbReference>
<proteinExistence type="predicted"/>
<evidence type="ECO:0000256" key="1">
    <source>
        <dbReference type="ARBA" id="ARBA00004123"/>
    </source>
</evidence>